<dbReference type="PROSITE" id="PS00885">
    <property type="entry name" value="EPSP_SYNTHASE_2"/>
    <property type="match status" value="1"/>
</dbReference>
<dbReference type="GO" id="GO:0003866">
    <property type="term" value="F:3-phosphoshikimate 1-carboxyvinyltransferase activity"/>
    <property type="evidence" value="ECO:0007669"/>
    <property type="project" value="TreeGrafter"/>
</dbReference>
<sequence length="316" mass="33216">GERPIAPLSDELIAAGCTLEGVGGFPLRASGRMRAGRFELPGNVSSQYISGLLLAAPLLDGDTEIAVTGTLESRPYVDLTIDVLASFGVTVDIEEGATPGGLPLTVFRVPRQGYRTPGTIAVEGDWSNAAFWLCAGALGRHSVTVRGVSPTSIQGDRAISAALMLFGAKGQRNARAATIRPDRLHGIELDAHDIPDLVPVLSAVAACAEGTTRFTGCARLRIKESDRLATTAAELANLGACVRVDGDGLLIEGRERLSGGRVESHNDHRIAMMGAIAAVRCEGPVEIAGAEAVNKSYPAFFDHYRLLGGDVELFDE</sequence>
<dbReference type="AlphaFoldDB" id="B6GBP3"/>
<dbReference type="Gene3D" id="3.65.10.10">
    <property type="entry name" value="Enolpyruvate transferase domain"/>
    <property type="match status" value="2"/>
</dbReference>
<proteinExistence type="predicted"/>
<organism evidence="3 4">
    <name type="scientific">Collinsella stercoris DSM 13279</name>
    <dbReference type="NCBI Taxonomy" id="445975"/>
    <lineage>
        <taxon>Bacteria</taxon>
        <taxon>Bacillati</taxon>
        <taxon>Actinomycetota</taxon>
        <taxon>Coriobacteriia</taxon>
        <taxon>Coriobacteriales</taxon>
        <taxon>Coriobacteriaceae</taxon>
        <taxon>Collinsella</taxon>
    </lineage>
</organism>
<dbReference type="PANTHER" id="PTHR21090">
    <property type="entry name" value="AROM/DEHYDROQUINATE SYNTHASE"/>
    <property type="match status" value="1"/>
</dbReference>
<protein>
    <submittedName>
        <fullName evidence="3">Putative 3-phosphoshikimate 1-carboxyvinyltransferase</fullName>
    </submittedName>
</protein>
<name>B6GBP3_9ACTN</name>
<evidence type="ECO:0000259" key="2">
    <source>
        <dbReference type="Pfam" id="PF00275"/>
    </source>
</evidence>
<accession>B6GBP3</accession>
<keyword evidence="4" id="KW-1185">Reference proteome</keyword>
<dbReference type="HOGENOM" id="CLU_878534_0_0_11"/>
<dbReference type="InterPro" id="IPR001986">
    <property type="entry name" value="Enolpyruvate_Tfrase_dom"/>
</dbReference>
<feature type="non-terminal residue" evidence="3">
    <location>
        <position position="1"/>
    </location>
</feature>
<evidence type="ECO:0000313" key="3">
    <source>
        <dbReference type="EMBL" id="EEA90307.1"/>
    </source>
</evidence>
<dbReference type="Proteomes" id="UP000003560">
    <property type="component" value="Unassembled WGS sequence"/>
</dbReference>
<dbReference type="EMBL" id="ABXJ01000079">
    <property type="protein sequence ID" value="EEA90307.1"/>
    <property type="molecule type" value="Genomic_DNA"/>
</dbReference>
<dbReference type="Pfam" id="PF00275">
    <property type="entry name" value="EPSP_synthase"/>
    <property type="match status" value="1"/>
</dbReference>
<dbReference type="OrthoDB" id="9809920at2"/>
<keyword evidence="1 3" id="KW-0808">Transferase</keyword>
<comment type="caution">
    <text evidence="3">The sequence shown here is derived from an EMBL/GenBank/DDBJ whole genome shotgun (WGS) entry which is preliminary data.</text>
</comment>
<dbReference type="PANTHER" id="PTHR21090:SF5">
    <property type="entry name" value="PENTAFUNCTIONAL AROM POLYPEPTIDE"/>
    <property type="match status" value="1"/>
</dbReference>
<reference evidence="3 4" key="2">
    <citation type="submission" date="2008-10" db="EMBL/GenBank/DDBJ databases">
        <authorList>
            <person name="Fulton L."/>
            <person name="Clifton S."/>
            <person name="Fulton B."/>
            <person name="Xu J."/>
            <person name="Minx P."/>
            <person name="Pepin K.H."/>
            <person name="Johnson M."/>
            <person name="Thiruvilangam P."/>
            <person name="Bhonagiri V."/>
            <person name="Nash W.E."/>
            <person name="Mardis E.R."/>
            <person name="Wilson R.K."/>
        </authorList>
    </citation>
    <scope>NUCLEOTIDE SEQUENCE [LARGE SCALE GENOMIC DNA]</scope>
    <source>
        <strain evidence="3 4">DSM 13279</strain>
    </source>
</reference>
<dbReference type="InterPro" id="IPR036968">
    <property type="entry name" value="Enolpyruvate_Tfrase_sf"/>
</dbReference>
<evidence type="ECO:0000256" key="1">
    <source>
        <dbReference type="ARBA" id="ARBA00022679"/>
    </source>
</evidence>
<feature type="domain" description="Enolpyruvate transferase" evidence="2">
    <location>
        <begin position="1"/>
        <end position="302"/>
    </location>
</feature>
<dbReference type="InterPro" id="IPR023193">
    <property type="entry name" value="EPSP_synthase_CS"/>
</dbReference>
<evidence type="ECO:0000313" key="4">
    <source>
        <dbReference type="Proteomes" id="UP000003560"/>
    </source>
</evidence>
<dbReference type="SUPFAM" id="SSF55205">
    <property type="entry name" value="EPT/RTPC-like"/>
    <property type="match status" value="1"/>
</dbReference>
<gene>
    <name evidence="3" type="ORF">COLSTE_01506</name>
</gene>
<reference evidence="3 4" key="1">
    <citation type="submission" date="2008-10" db="EMBL/GenBank/DDBJ databases">
        <title>Draft genome sequence of Collinsella stercoris (DSM 13279).</title>
        <authorList>
            <person name="Sudarsanam P."/>
            <person name="Ley R."/>
            <person name="Guruge J."/>
            <person name="Turnbaugh P.J."/>
            <person name="Mahowald M."/>
            <person name="Liep D."/>
            <person name="Gordon J."/>
        </authorList>
    </citation>
    <scope>NUCLEOTIDE SEQUENCE [LARGE SCALE GENOMIC DNA]</scope>
    <source>
        <strain evidence="3 4">DSM 13279</strain>
    </source>
</reference>
<dbReference type="GO" id="GO:0009423">
    <property type="term" value="P:chorismate biosynthetic process"/>
    <property type="evidence" value="ECO:0007669"/>
    <property type="project" value="TreeGrafter"/>
</dbReference>
<dbReference type="RefSeq" id="WP_006721146.1">
    <property type="nucleotide sequence ID" value="NZ_DS995476.1"/>
</dbReference>
<dbReference type="eggNOG" id="COG0128">
    <property type="taxonomic scope" value="Bacteria"/>
</dbReference>
<dbReference type="InterPro" id="IPR013792">
    <property type="entry name" value="RNA3'P_cycl/enolpyr_Trfase_a/b"/>
</dbReference>